<organism evidence="2 3">
    <name type="scientific">Faecalibacter macacae</name>
    <dbReference type="NCBI Taxonomy" id="1859289"/>
    <lineage>
        <taxon>Bacteria</taxon>
        <taxon>Pseudomonadati</taxon>
        <taxon>Bacteroidota</taxon>
        <taxon>Flavobacteriia</taxon>
        <taxon>Flavobacteriales</taxon>
        <taxon>Weeksellaceae</taxon>
        <taxon>Faecalibacter</taxon>
    </lineage>
</organism>
<evidence type="ECO:0000313" key="3">
    <source>
        <dbReference type="Proteomes" id="UP000275348"/>
    </source>
</evidence>
<proteinExistence type="predicted"/>
<reference evidence="2 3" key="1">
    <citation type="submission" date="2018-10" db="EMBL/GenBank/DDBJ databases">
        <authorList>
            <person name="Chen X."/>
        </authorList>
    </citation>
    <scope>NUCLEOTIDE SEQUENCE [LARGE SCALE GENOMIC DNA]</scope>
    <source>
        <strain evidence="2 3">YIM 102668</strain>
    </source>
</reference>
<keyword evidence="1" id="KW-0472">Membrane</keyword>
<feature type="transmembrane region" description="Helical" evidence="1">
    <location>
        <begin position="156"/>
        <end position="176"/>
    </location>
</feature>
<sequence>MNSNKNLDSPYSLNFPPFIIGLTFLIIGMITYFNLVKEINTMKTIFSIIFMISGVLEILFSVRNKSIFTNWKWSFSFGLLTYIIGILLISEPFTNQDITSFYIGIYFIFRAIFSINFGIEFFERNSSSAYIMIGLGFLLIFLGFSLVWLPTRLVNFIPYLDGTSFLISGFLIFYIYNSVRKFTQNINHQPVYN</sequence>
<feature type="transmembrane region" description="Helical" evidence="1">
    <location>
        <begin position="12"/>
        <end position="33"/>
    </location>
</feature>
<dbReference type="RefSeq" id="WP_121933936.1">
    <property type="nucleotide sequence ID" value="NZ_RDOJ01000004.1"/>
</dbReference>
<dbReference type="AlphaFoldDB" id="A0A3L9MLQ5"/>
<evidence type="ECO:0000313" key="2">
    <source>
        <dbReference type="EMBL" id="RLZ11629.1"/>
    </source>
</evidence>
<feature type="transmembrane region" description="Helical" evidence="1">
    <location>
        <begin position="129"/>
        <end position="150"/>
    </location>
</feature>
<comment type="caution">
    <text evidence="2">The sequence shown here is derived from an EMBL/GenBank/DDBJ whole genome shotgun (WGS) entry which is preliminary data.</text>
</comment>
<evidence type="ECO:0008006" key="4">
    <source>
        <dbReference type="Google" id="ProtNLM"/>
    </source>
</evidence>
<feature type="transmembrane region" description="Helical" evidence="1">
    <location>
        <begin position="71"/>
        <end position="89"/>
    </location>
</feature>
<feature type="transmembrane region" description="Helical" evidence="1">
    <location>
        <begin position="101"/>
        <end position="122"/>
    </location>
</feature>
<dbReference type="OrthoDB" id="7059775at2"/>
<keyword evidence="1" id="KW-1133">Transmembrane helix</keyword>
<accession>A0A3L9MLQ5</accession>
<feature type="transmembrane region" description="Helical" evidence="1">
    <location>
        <begin position="45"/>
        <end position="62"/>
    </location>
</feature>
<dbReference type="Proteomes" id="UP000275348">
    <property type="component" value="Unassembled WGS sequence"/>
</dbReference>
<name>A0A3L9MLQ5_9FLAO</name>
<dbReference type="InterPro" id="IPR005325">
    <property type="entry name" value="DUF308_memb"/>
</dbReference>
<keyword evidence="1" id="KW-0812">Transmembrane</keyword>
<keyword evidence="3" id="KW-1185">Reference proteome</keyword>
<gene>
    <name evidence="2" type="ORF">EAH69_04200</name>
</gene>
<dbReference type="Pfam" id="PF03729">
    <property type="entry name" value="DUF308"/>
    <property type="match status" value="2"/>
</dbReference>
<evidence type="ECO:0000256" key="1">
    <source>
        <dbReference type="SAM" id="Phobius"/>
    </source>
</evidence>
<dbReference type="PANTHER" id="PTHR34989">
    <property type="entry name" value="PROTEIN HDED"/>
    <property type="match status" value="1"/>
</dbReference>
<dbReference type="EMBL" id="RDOJ01000004">
    <property type="protein sequence ID" value="RLZ11629.1"/>
    <property type="molecule type" value="Genomic_DNA"/>
</dbReference>
<protein>
    <recommendedName>
        <fullName evidence="4">HdeD family acid-resistance protein</fullName>
    </recommendedName>
</protein>
<dbReference type="PANTHER" id="PTHR34989:SF1">
    <property type="entry name" value="PROTEIN HDED"/>
    <property type="match status" value="1"/>
</dbReference>
<dbReference type="InterPro" id="IPR052712">
    <property type="entry name" value="Acid_resist_chaperone_HdeD"/>
</dbReference>
<dbReference type="GO" id="GO:0005886">
    <property type="term" value="C:plasma membrane"/>
    <property type="evidence" value="ECO:0007669"/>
    <property type="project" value="TreeGrafter"/>
</dbReference>